<feature type="domain" description="MDMPI C-terminal" evidence="1">
    <location>
        <begin position="160"/>
        <end position="241"/>
    </location>
</feature>
<reference evidence="3 4" key="1">
    <citation type="submission" date="2021-03" db="EMBL/GenBank/DDBJ databases">
        <title>Sequencing the genomes of 1000 actinobacteria strains.</title>
        <authorList>
            <person name="Klenk H.-P."/>
        </authorList>
    </citation>
    <scope>NUCLEOTIDE SEQUENCE [LARGE SCALE GENOMIC DNA]</scope>
    <source>
        <strain evidence="3 4">DSM 45516</strain>
    </source>
</reference>
<evidence type="ECO:0000313" key="4">
    <source>
        <dbReference type="Proteomes" id="UP001519325"/>
    </source>
</evidence>
<comment type="caution">
    <text evidence="3">The sequence shown here is derived from an EMBL/GenBank/DDBJ whole genome shotgun (WGS) entry which is preliminary data.</text>
</comment>
<dbReference type="NCBIfam" id="TIGR03083">
    <property type="entry name" value="maleylpyruvate isomerase family mycothiol-dependent enzyme"/>
    <property type="match status" value="1"/>
</dbReference>
<evidence type="ECO:0000313" key="3">
    <source>
        <dbReference type="EMBL" id="MBP2188032.1"/>
    </source>
</evidence>
<dbReference type="Gene3D" id="1.20.120.450">
    <property type="entry name" value="dinb family like domain"/>
    <property type="match status" value="1"/>
</dbReference>
<dbReference type="Gene3D" id="3.30.1050.20">
    <property type="match status" value="1"/>
</dbReference>
<dbReference type="Pfam" id="PF07398">
    <property type="entry name" value="MDMPI_C"/>
    <property type="match status" value="1"/>
</dbReference>
<gene>
    <name evidence="3" type="ORF">BJ987_000933</name>
</gene>
<dbReference type="Proteomes" id="UP001519325">
    <property type="component" value="Unassembled WGS sequence"/>
</dbReference>
<dbReference type="InterPro" id="IPR024344">
    <property type="entry name" value="MDMPI_metal-binding"/>
</dbReference>
<name>A0ABS4Q8L3_9NOCA</name>
<feature type="domain" description="Mycothiol-dependent maleylpyruvate isomerase metal-binding" evidence="2">
    <location>
        <begin position="17"/>
        <end position="152"/>
    </location>
</feature>
<organism evidence="3 4">
    <name type="scientific">Nocardia goodfellowii</name>
    <dbReference type="NCBI Taxonomy" id="882446"/>
    <lineage>
        <taxon>Bacteria</taxon>
        <taxon>Bacillati</taxon>
        <taxon>Actinomycetota</taxon>
        <taxon>Actinomycetes</taxon>
        <taxon>Mycobacteriales</taxon>
        <taxon>Nocardiaceae</taxon>
        <taxon>Nocardia</taxon>
    </lineage>
</organism>
<dbReference type="EC" id="5.2.1.4" evidence="3"/>
<dbReference type="InterPro" id="IPR010872">
    <property type="entry name" value="MDMPI_C-term_domain"/>
</dbReference>
<dbReference type="InterPro" id="IPR034660">
    <property type="entry name" value="DinB/YfiT-like"/>
</dbReference>
<dbReference type="EMBL" id="JAGGMR010000001">
    <property type="protein sequence ID" value="MBP2188032.1"/>
    <property type="molecule type" value="Genomic_DNA"/>
</dbReference>
<keyword evidence="3" id="KW-0413">Isomerase</keyword>
<evidence type="ECO:0000259" key="1">
    <source>
        <dbReference type="Pfam" id="PF07398"/>
    </source>
</evidence>
<dbReference type="InterPro" id="IPR036527">
    <property type="entry name" value="SCP2_sterol-bd_dom_sf"/>
</dbReference>
<dbReference type="InterPro" id="IPR017517">
    <property type="entry name" value="Maleyloyr_isom"/>
</dbReference>
<dbReference type="SUPFAM" id="SSF55718">
    <property type="entry name" value="SCP-like"/>
    <property type="match status" value="1"/>
</dbReference>
<dbReference type="RefSeq" id="WP_209885015.1">
    <property type="nucleotide sequence ID" value="NZ_JAGGMR010000001.1"/>
</dbReference>
<sequence length="244" mass="25913">MTSVDSAAPTDVIDQVAEGTARLLESVKGMREAGVGEPSLLPGWTRGHVLAHIARNADSLVNLLMWARTGVETPQYASVSVRDREIEEGAPRGLGEQLADVEATAARWLELARTASDAAWRATVRNRQGGEIPGSFIPWMRLREVEIHHVDLGLGYRPADWPAPFVARLLPEAAIDLTKAAAKTGTGTTAFAVETTDTGFAATIGSGEPDRTVSGSATALLAWLLGRSDGSDLTGPLPELPAWK</sequence>
<keyword evidence="4" id="KW-1185">Reference proteome</keyword>
<dbReference type="GO" id="GO:0050077">
    <property type="term" value="F:maleylpyruvate isomerase activity"/>
    <property type="evidence" value="ECO:0007669"/>
    <property type="project" value="UniProtKB-EC"/>
</dbReference>
<accession>A0ABS4Q8L3</accession>
<proteinExistence type="predicted"/>
<dbReference type="SUPFAM" id="SSF109854">
    <property type="entry name" value="DinB/YfiT-like putative metalloenzymes"/>
    <property type="match status" value="1"/>
</dbReference>
<protein>
    <submittedName>
        <fullName evidence="3">Maleylpyruvate isomerase</fullName>
        <ecNumber evidence="3">5.2.1.4</ecNumber>
    </submittedName>
</protein>
<evidence type="ECO:0000259" key="2">
    <source>
        <dbReference type="Pfam" id="PF11716"/>
    </source>
</evidence>
<dbReference type="Pfam" id="PF11716">
    <property type="entry name" value="MDMPI_N"/>
    <property type="match status" value="1"/>
</dbReference>